<dbReference type="EMBL" id="KV441477">
    <property type="protein sequence ID" value="OAG20929.1"/>
    <property type="molecule type" value="Genomic_DNA"/>
</dbReference>
<dbReference type="PANTHER" id="PTHR31001">
    <property type="entry name" value="UNCHARACTERIZED TRANSCRIPTIONAL REGULATORY PROTEIN"/>
    <property type="match status" value="1"/>
</dbReference>
<dbReference type="AlphaFoldDB" id="A0A177DQ89"/>
<accession>A0A177DQ89</accession>
<feature type="compositionally biased region" description="Low complexity" evidence="3">
    <location>
        <begin position="84"/>
        <end position="94"/>
    </location>
</feature>
<evidence type="ECO:0000259" key="4">
    <source>
        <dbReference type="PROSITE" id="PS50048"/>
    </source>
</evidence>
<keyword evidence="6" id="KW-1185">Reference proteome</keyword>
<evidence type="ECO:0000256" key="3">
    <source>
        <dbReference type="SAM" id="MobiDB-lite"/>
    </source>
</evidence>
<evidence type="ECO:0000313" key="6">
    <source>
        <dbReference type="Proteomes" id="UP000077248"/>
    </source>
</evidence>
<reference evidence="5 6" key="1">
    <citation type="submission" date="2016-05" db="EMBL/GenBank/DDBJ databases">
        <title>Comparative analysis of secretome profiles of manganese(II)-oxidizing ascomycete fungi.</title>
        <authorList>
            <consortium name="DOE Joint Genome Institute"/>
            <person name="Zeiner C.A."/>
            <person name="Purvine S.O."/>
            <person name="Zink E.M."/>
            <person name="Wu S."/>
            <person name="Pasa-Tolic L."/>
            <person name="Chaput D.L."/>
            <person name="Haridas S."/>
            <person name="Grigoriev I.V."/>
            <person name="Santelli C.M."/>
            <person name="Hansel C.M."/>
        </authorList>
    </citation>
    <scope>NUCLEOTIDE SEQUENCE [LARGE SCALE GENOMIC DNA]</scope>
    <source>
        <strain evidence="5 6">SRC1lrK2f</strain>
    </source>
</reference>
<evidence type="ECO:0000313" key="5">
    <source>
        <dbReference type="EMBL" id="OAG20929.1"/>
    </source>
</evidence>
<dbReference type="Gene3D" id="4.10.240.10">
    <property type="entry name" value="Zn(2)-C6 fungal-type DNA-binding domain"/>
    <property type="match status" value="1"/>
</dbReference>
<dbReference type="InterPro" id="IPR036864">
    <property type="entry name" value="Zn2-C6_fun-type_DNA-bd_sf"/>
</dbReference>
<proteinExistence type="predicted"/>
<feature type="compositionally biased region" description="Polar residues" evidence="3">
    <location>
        <begin position="108"/>
        <end position="118"/>
    </location>
</feature>
<feature type="region of interest" description="Disordered" evidence="3">
    <location>
        <begin position="48"/>
        <end position="120"/>
    </location>
</feature>
<feature type="compositionally biased region" description="Basic residues" evidence="3">
    <location>
        <begin position="61"/>
        <end position="72"/>
    </location>
</feature>
<dbReference type="InterPro" id="IPR050613">
    <property type="entry name" value="Sec_Metabolite_Reg"/>
</dbReference>
<dbReference type="GO" id="GO:0000981">
    <property type="term" value="F:DNA-binding transcription factor activity, RNA polymerase II-specific"/>
    <property type="evidence" value="ECO:0007669"/>
    <property type="project" value="InterPro"/>
</dbReference>
<keyword evidence="2" id="KW-0539">Nucleus</keyword>
<dbReference type="InterPro" id="IPR001138">
    <property type="entry name" value="Zn2Cys6_DnaBD"/>
</dbReference>
<evidence type="ECO:0000256" key="2">
    <source>
        <dbReference type="ARBA" id="ARBA00023242"/>
    </source>
</evidence>
<sequence length="793" mass="88981">MSGESAVMLRRNGKLRSCEPCRISKIKCDHATPTCSKCQARGMTEHCFYHPNPMTKPAGTPRKKPEPRRRRLDGHASSSSQGRLTPLTLSPPTLRNDAGFVPWPTPPESATRTTQSGPDPSRNFFLGSTSYAAVFTEEQPLPETVHEQPSERLSITPSASSRGMGHRHCQFSLGDTIVSTLQPFSFFERSLDMYFAMHKDPALVGPLFLSAMPQLRKDVEQLHAAGSQVYPLYAEITRNSARPMKIPSDMRPSEFHTLFTGKNLRWDTLGLILAIAGSNAQYTSPNDPLFTLEDGKQMNREEFIEDVMHATNTCINICETHGAVNELMTCLIYINMMVVSSFYGDNHHATWRRMGDSVSALYAAGIHCEACNGDGSNAEPFFMREFRRRLYAAIYRSDKALAVFYGRPPMMGWRYSDRKMLLDISDQAVTSEDPDVLNAELSKLDSAGWNTEGHLHPATFGRMRCQLAVFKERLLEQTLAGEKDSDVVQNVEAISAECTAWWNALPTHLRYDTYTEEAAWVGRGPGLAMRLTAYYLDYLHVHFQTQRLLHRITQQALPALLEVSLKILVTSLICTKPQNSDYEIRRHFPTVILFYCSPAAGVLALELRRCTIEGVPLPDTITRAEVIRNLSVLTSCLEWIVLPGDGNHKLCSELNKMLALVLEEVLNYVPPTNGEQERGDDAAVMTGAGQGFFDMPMIEGLEPIPTESEDFLNWLDNATWNNTKRGTYYRTPGAYIYTKLDPILKKPSMASSMLQTYAISTRNARCVELDNHYLDNPDNISLSLSLSLSPQYQ</sequence>
<dbReference type="Proteomes" id="UP000077248">
    <property type="component" value="Unassembled WGS sequence"/>
</dbReference>
<feature type="domain" description="Zn(2)-C6 fungal-type" evidence="4">
    <location>
        <begin position="17"/>
        <end position="49"/>
    </location>
</feature>
<organism evidence="5 6">
    <name type="scientific">Alternaria alternata</name>
    <name type="common">Alternaria rot fungus</name>
    <name type="synonym">Torula alternata</name>
    <dbReference type="NCBI Taxonomy" id="5599"/>
    <lineage>
        <taxon>Eukaryota</taxon>
        <taxon>Fungi</taxon>
        <taxon>Dikarya</taxon>
        <taxon>Ascomycota</taxon>
        <taxon>Pezizomycotina</taxon>
        <taxon>Dothideomycetes</taxon>
        <taxon>Pleosporomycetidae</taxon>
        <taxon>Pleosporales</taxon>
        <taxon>Pleosporineae</taxon>
        <taxon>Pleosporaceae</taxon>
        <taxon>Alternaria</taxon>
        <taxon>Alternaria sect. Alternaria</taxon>
        <taxon>Alternaria alternata complex</taxon>
    </lineage>
</organism>
<dbReference type="CDD" id="cd00067">
    <property type="entry name" value="GAL4"/>
    <property type="match status" value="1"/>
</dbReference>
<feature type="region of interest" description="Disordered" evidence="3">
    <location>
        <begin position="142"/>
        <end position="166"/>
    </location>
</feature>
<dbReference type="PANTHER" id="PTHR31001:SF40">
    <property type="entry name" value="ZN(II)2CYS6 TRANSCRIPTION FACTOR (EUROFUNG)"/>
    <property type="match status" value="1"/>
</dbReference>
<dbReference type="SMART" id="SM00066">
    <property type="entry name" value="GAL4"/>
    <property type="match status" value="1"/>
</dbReference>
<dbReference type="PROSITE" id="PS50048">
    <property type="entry name" value="ZN2_CY6_FUNGAL_2"/>
    <property type="match status" value="1"/>
</dbReference>
<dbReference type="STRING" id="5599.A0A177DQ89"/>
<dbReference type="PROSITE" id="PS00463">
    <property type="entry name" value="ZN2_CY6_FUNGAL_1"/>
    <property type="match status" value="1"/>
</dbReference>
<dbReference type="RefSeq" id="XP_018386350.1">
    <property type="nucleotide sequence ID" value="XM_018527186.1"/>
</dbReference>
<gene>
    <name evidence="5" type="ORF">CC77DRAFT_1040015</name>
</gene>
<dbReference type="CDD" id="cd12148">
    <property type="entry name" value="fungal_TF_MHR"/>
    <property type="match status" value="1"/>
</dbReference>
<feature type="compositionally biased region" description="Polar residues" evidence="3">
    <location>
        <begin position="151"/>
        <end position="161"/>
    </location>
</feature>
<comment type="subcellular location">
    <subcellularLocation>
        <location evidence="1">Nucleus</location>
    </subcellularLocation>
</comment>
<dbReference type="GO" id="GO:0005634">
    <property type="term" value="C:nucleus"/>
    <property type="evidence" value="ECO:0007669"/>
    <property type="project" value="UniProtKB-SubCell"/>
</dbReference>
<dbReference type="VEuPathDB" id="FungiDB:CC77DRAFT_1040015"/>
<dbReference type="SUPFAM" id="SSF57701">
    <property type="entry name" value="Zn2/Cys6 DNA-binding domain"/>
    <property type="match status" value="1"/>
</dbReference>
<dbReference type="Pfam" id="PF00172">
    <property type="entry name" value="Zn_clus"/>
    <property type="match status" value="1"/>
</dbReference>
<protein>
    <recommendedName>
        <fullName evidence="4">Zn(2)-C6 fungal-type domain-containing protein</fullName>
    </recommendedName>
</protein>
<dbReference type="KEGG" id="aalt:CC77DRAFT_1040015"/>
<name>A0A177DQ89_ALTAL</name>
<dbReference type="GO" id="GO:0008270">
    <property type="term" value="F:zinc ion binding"/>
    <property type="evidence" value="ECO:0007669"/>
    <property type="project" value="InterPro"/>
</dbReference>
<dbReference type="OMA" id="THNTCVE"/>
<dbReference type="GeneID" id="29112780"/>
<evidence type="ECO:0000256" key="1">
    <source>
        <dbReference type="ARBA" id="ARBA00004123"/>
    </source>
</evidence>